<evidence type="ECO:0000313" key="2">
    <source>
        <dbReference type="Proteomes" id="UP000279553"/>
    </source>
</evidence>
<reference evidence="1 2" key="1">
    <citation type="submission" date="2018-08" db="EMBL/GenBank/DDBJ databases">
        <title>Recombination of ecologically and evolutionarily significant loci maintains genetic cohesion in the Pseudomonas syringae species complex.</title>
        <authorList>
            <person name="Dillon M."/>
            <person name="Thakur S."/>
            <person name="Almeida R.N.D."/>
            <person name="Weir B.S."/>
            <person name="Guttman D.S."/>
        </authorList>
    </citation>
    <scope>NUCLEOTIDE SEQUENCE [LARGE SCALE GENOMIC DNA]</scope>
    <source>
        <strain evidence="1 2">ICMP 535</strain>
    </source>
</reference>
<dbReference type="Pfam" id="PF07377">
    <property type="entry name" value="DUF1493"/>
    <property type="match status" value="1"/>
</dbReference>
<evidence type="ECO:0008006" key="3">
    <source>
        <dbReference type="Google" id="ProtNLM"/>
    </source>
</evidence>
<dbReference type="Proteomes" id="UP000279553">
    <property type="component" value="Unassembled WGS sequence"/>
</dbReference>
<gene>
    <name evidence="1" type="ORF">ALQ05_100437</name>
</gene>
<evidence type="ECO:0000313" key="1">
    <source>
        <dbReference type="EMBL" id="RMQ39026.1"/>
    </source>
</evidence>
<proteinExistence type="predicted"/>
<sequence>MNEPLDYKILDNIVVCIQDTVGFGRKAFESFSLATDIARDLGIDGDDANDLMVEFFERFSIDLNDYDPYRYFLEEGYNFFSFRRAKDRRGNIPLRVGMLYLALKSGRWDTQAFEQAKFSDAPLYKRTEDIPIDGYKIKSRGSCR</sequence>
<name>A0A3M4VCX2_PSEA0</name>
<dbReference type="EMBL" id="RBRD01000098">
    <property type="protein sequence ID" value="RMQ39026.1"/>
    <property type="molecule type" value="Genomic_DNA"/>
</dbReference>
<dbReference type="RefSeq" id="WP_122389781.1">
    <property type="nucleotide sequence ID" value="NZ_RBRD01000098.1"/>
</dbReference>
<accession>A0A3M4VCX2</accession>
<comment type="caution">
    <text evidence="1">The sequence shown here is derived from an EMBL/GenBank/DDBJ whole genome shotgun (WGS) entry which is preliminary data.</text>
</comment>
<dbReference type="InterPro" id="IPR010862">
    <property type="entry name" value="DUF1493"/>
</dbReference>
<dbReference type="AlphaFoldDB" id="A0A3M4VCX2"/>
<organism evidence="1 2">
    <name type="scientific">Pseudomonas amygdali pv. mori</name>
    <dbReference type="NCBI Taxonomy" id="34065"/>
    <lineage>
        <taxon>Bacteria</taxon>
        <taxon>Pseudomonadati</taxon>
        <taxon>Pseudomonadota</taxon>
        <taxon>Gammaproteobacteria</taxon>
        <taxon>Pseudomonadales</taxon>
        <taxon>Pseudomonadaceae</taxon>
        <taxon>Pseudomonas</taxon>
        <taxon>Pseudomonas amygdali</taxon>
    </lineage>
</organism>
<protein>
    <recommendedName>
        <fullName evidence="3">DUF1493 family protein</fullName>
    </recommendedName>
</protein>